<dbReference type="KEGG" id="apai:APAC_1954"/>
<dbReference type="AlphaFoldDB" id="A0A5C2H7W4"/>
<organism evidence="1 2">
    <name type="scientific">Malaciobacter pacificus</name>
    <dbReference type="NCBI Taxonomy" id="1080223"/>
    <lineage>
        <taxon>Bacteria</taxon>
        <taxon>Pseudomonadati</taxon>
        <taxon>Campylobacterota</taxon>
        <taxon>Epsilonproteobacteria</taxon>
        <taxon>Campylobacterales</taxon>
        <taxon>Arcobacteraceae</taxon>
        <taxon>Malaciobacter</taxon>
    </lineage>
</organism>
<sequence>MQHVLSQLISKRTELKAEMTYLIEKAKELDNIIESIDVSIKVFDPNFNIDEIRDKRYTRKSHLFKHGEANKMTLDVLRKANKPLTTREISQEIMKKKDLNHEDLELCKNVESKLRAVFYKNQMLKVVDETEKQKRWMIA</sequence>
<evidence type="ECO:0000313" key="1">
    <source>
        <dbReference type="EMBL" id="QEP35027.1"/>
    </source>
</evidence>
<name>A0A5C2H7W4_9BACT</name>
<dbReference type="Proteomes" id="UP000322726">
    <property type="component" value="Chromosome"/>
</dbReference>
<gene>
    <name evidence="1" type="ORF">APAC_1954</name>
</gene>
<evidence type="ECO:0000313" key="2">
    <source>
        <dbReference type="Proteomes" id="UP000322726"/>
    </source>
</evidence>
<protein>
    <submittedName>
        <fullName evidence="1">Uncharacterized protein</fullName>
    </submittedName>
</protein>
<reference evidence="1 2" key="2">
    <citation type="submission" date="2019-09" db="EMBL/GenBank/DDBJ databases">
        <title>Complete genome sequencing of four Arcobacter species reveals a diverse suite of mobile elements.</title>
        <authorList>
            <person name="Miller W.G."/>
            <person name="Yee E."/>
            <person name="Bono J.L."/>
        </authorList>
    </citation>
    <scope>NUCLEOTIDE SEQUENCE [LARGE SCALE GENOMIC DNA]</scope>
    <source>
        <strain evidence="1 2">LMG 26638</strain>
    </source>
</reference>
<dbReference type="OrthoDB" id="6689728at2"/>
<proteinExistence type="predicted"/>
<accession>A0A5C2H7W4</accession>
<dbReference type="RefSeq" id="WP_130233936.1">
    <property type="nucleotide sequence ID" value="NZ_BMEF01000033.1"/>
</dbReference>
<dbReference type="EMBL" id="CP035928">
    <property type="protein sequence ID" value="QEP35027.1"/>
    <property type="molecule type" value="Genomic_DNA"/>
</dbReference>
<reference evidence="2" key="1">
    <citation type="submission" date="2019-09" db="EMBL/GenBank/DDBJ databases">
        <title>Complete genome sequencing of four Arcobacter species reveals a diverse suite of mobile elements.</title>
        <authorList>
            <person name="On S.L.W."/>
            <person name="Miller W.G."/>
            <person name="Biggs P."/>
            <person name="Cornelius A."/>
            <person name="Vandamme P."/>
        </authorList>
    </citation>
    <scope>NUCLEOTIDE SEQUENCE [LARGE SCALE GENOMIC DNA]</scope>
    <source>
        <strain evidence="2">LMG 26638</strain>
    </source>
</reference>
<keyword evidence="2" id="KW-1185">Reference proteome</keyword>
<reference evidence="1 2" key="3">
    <citation type="submission" date="2019-09" db="EMBL/GenBank/DDBJ databases">
        <title>Taxonomic note: a critical rebuttal of the proposed division of the genus Arcobacter into six genera, emended descriptions of Arcobacter anaerophilus and the genus Arcobacter, and an assessment of genus-level boundaries for Epsilonproteobacteria using in silico genomic comparator tools.</title>
        <authorList>
            <person name="On S.L.W."/>
            <person name="Miller W.G."/>
            <person name="Biggs P."/>
            <person name="Cornelius A."/>
            <person name="Vandamme P."/>
        </authorList>
    </citation>
    <scope>NUCLEOTIDE SEQUENCE [LARGE SCALE GENOMIC DNA]</scope>
    <source>
        <strain evidence="1 2">LMG 26638</strain>
    </source>
</reference>